<dbReference type="AlphaFoldDB" id="A0A9W8B9Y9"/>
<evidence type="ECO:0000313" key="2">
    <source>
        <dbReference type="EMBL" id="KAJ2001416.1"/>
    </source>
</evidence>
<dbReference type="GO" id="GO:0005737">
    <property type="term" value="C:cytoplasm"/>
    <property type="evidence" value="ECO:0007669"/>
    <property type="project" value="TreeGrafter"/>
</dbReference>
<sequence>MKWTGSHGKLSTSVHLYTPQITVTTGGNNNILLGYILVTVDRPVSIKSVKVTFSGVYSAYWIEGSGQSRQEYYQNKEFFADSLALTKQDLVSEECKRDGLAAKASDGYLREAYRTDSGSTTEWGSFPDLSHSATGSSRVALADDTTAVPQYSDICSADQSMYWSNNSSCTTLPPLSLEQAGPHHDESHQNMAKPGFELDAGTHRFEFSFVLPPKMPSTITSQVGGIEYNLGACVRTRNTLGISGYSRARLPVHVVNLPTRLADTQAALPVADEAVFTKQIDEGWWAMVKLSTRTASPGDQVEVSACLSWPARCTYEAGTENLLDIVGVQLELTELTVYRSLTTGTVLKRIAVPVASNMPSRTASGAISDMTAIRATADIVHVASGESESKISAYEERLPTLRDESPAVRGLFNEEHRREFHLQVPRARDTSPKSGDTGGIHIDSRSAPVTVSHELEIKLVVFDKTTQKMHTIPFKSRVAVVPEAESFFLPAYSTSMLDMRVM</sequence>
<protein>
    <recommendedName>
        <fullName evidence="1">Arrestin-like N-terminal domain-containing protein</fullName>
    </recommendedName>
</protein>
<proteinExistence type="predicted"/>
<dbReference type="InterPro" id="IPR014756">
    <property type="entry name" value="Ig_E-set"/>
</dbReference>
<dbReference type="OrthoDB" id="2238745at2759"/>
<dbReference type="SUPFAM" id="SSF81296">
    <property type="entry name" value="E set domains"/>
    <property type="match status" value="1"/>
</dbReference>
<dbReference type="Pfam" id="PF00339">
    <property type="entry name" value="Arrestin_N"/>
    <property type="match status" value="1"/>
</dbReference>
<organism evidence="2 3">
    <name type="scientific">Coemansia thaxteri</name>
    <dbReference type="NCBI Taxonomy" id="2663907"/>
    <lineage>
        <taxon>Eukaryota</taxon>
        <taxon>Fungi</taxon>
        <taxon>Fungi incertae sedis</taxon>
        <taxon>Zoopagomycota</taxon>
        <taxon>Kickxellomycotina</taxon>
        <taxon>Kickxellomycetes</taxon>
        <taxon>Kickxellales</taxon>
        <taxon>Kickxellaceae</taxon>
        <taxon>Coemansia</taxon>
    </lineage>
</organism>
<feature type="domain" description="Arrestin-like N-terminal" evidence="1">
    <location>
        <begin position="191"/>
        <end position="237"/>
    </location>
</feature>
<reference evidence="2" key="1">
    <citation type="submission" date="2022-07" db="EMBL/GenBank/DDBJ databases">
        <title>Phylogenomic reconstructions and comparative analyses of Kickxellomycotina fungi.</title>
        <authorList>
            <person name="Reynolds N.K."/>
            <person name="Stajich J.E."/>
            <person name="Barry K."/>
            <person name="Grigoriev I.V."/>
            <person name="Crous P."/>
            <person name="Smith M.E."/>
        </authorList>
    </citation>
    <scope>NUCLEOTIDE SEQUENCE</scope>
    <source>
        <strain evidence="2">IMI 214461</strain>
    </source>
</reference>
<dbReference type="Gene3D" id="2.60.40.640">
    <property type="match status" value="1"/>
</dbReference>
<dbReference type="InterPro" id="IPR014752">
    <property type="entry name" value="Arrestin-like_C"/>
</dbReference>
<evidence type="ECO:0000259" key="1">
    <source>
        <dbReference type="Pfam" id="PF00339"/>
    </source>
</evidence>
<name>A0A9W8B9Y9_9FUNG</name>
<dbReference type="InterPro" id="IPR011021">
    <property type="entry name" value="Arrestin-like_N"/>
</dbReference>
<keyword evidence="3" id="KW-1185">Reference proteome</keyword>
<gene>
    <name evidence="2" type="ORF">H4R26_004144</name>
</gene>
<dbReference type="GO" id="GO:0015031">
    <property type="term" value="P:protein transport"/>
    <property type="evidence" value="ECO:0007669"/>
    <property type="project" value="TreeGrafter"/>
</dbReference>
<evidence type="ECO:0000313" key="3">
    <source>
        <dbReference type="Proteomes" id="UP001150907"/>
    </source>
</evidence>
<dbReference type="InterPro" id="IPR050357">
    <property type="entry name" value="Arrestin_domain-protein"/>
</dbReference>
<comment type="caution">
    <text evidence="2">The sequence shown here is derived from an EMBL/GenBank/DDBJ whole genome shotgun (WGS) entry which is preliminary data.</text>
</comment>
<dbReference type="EMBL" id="JANBQF010000409">
    <property type="protein sequence ID" value="KAJ2001416.1"/>
    <property type="molecule type" value="Genomic_DNA"/>
</dbReference>
<accession>A0A9W8B9Y9</accession>
<dbReference type="PANTHER" id="PTHR11188:SF17">
    <property type="entry name" value="FI21816P1"/>
    <property type="match status" value="1"/>
</dbReference>
<dbReference type="PANTHER" id="PTHR11188">
    <property type="entry name" value="ARRESTIN DOMAIN CONTAINING PROTEIN"/>
    <property type="match status" value="1"/>
</dbReference>
<dbReference type="Proteomes" id="UP001150907">
    <property type="component" value="Unassembled WGS sequence"/>
</dbReference>